<name>A0A0D8X5J4_DICVI</name>
<dbReference type="Proteomes" id="UP000053766">
    <property type="component" value="Unassembled WGS sequence"/>
</dbReference>
<evidence type="ECO:0000256" key="1">
    <source>
        <dbReference type="SAM" id="MobiDB-lite"/>
    </source>
</evidence>
<accession>A0A0D8X5J4</accession>
<dbReference type="EMBL" id="KN720510">
    <property type="protein sequence ID" value="KJH39795.1"/>
    <property type="molecule type" value="Genomic_DNA"/>
</dbReference>
<evidence type="ECO:0000313" key="3">
    <source>
        <dbReference type="Proteomes" id="UP000053766"/>
    </source>
</evidence>
<sequence length="33" mass="3762">MSLPKKPSQLSEKKPMSEDGIFGEKKKTVEQQK</sequence>
<proteinExistence type="predicted"/>
<feature type="compositionally biased region" description="Basic and acidic residues" evidence="1">
    <location>
        <begin position="11"/>
        <end position="33"/>
    </location>
</feature>
<evidence type="ECO:0000313" key="2">
    <source>
        <dbReference type="EMBL" id="KJH39795.1"/>
    </source>
</evidence>
<reference evidence="3" key="2">
    <citation type="journal article" date="2016" name="Sci. Rep.">
        <title>Dictyocaulus viviparus genome, variome and transcriptome elucidate lungworm biology and support future intervention.</title>
        <authorList>
            <person name="McNulty S.N."/>
            <person name="Strube C."/>
            <person name="Rosa B.A."/>
            <person name="Martin J.C."/>
            <person name="Tyagi R."/>
            <person name="Choi Y.J."/>
            <person name="Wang Q."/>
            <person name="Hallsworth Pepin K."/>
            <person name="Zhang X."/>
            <person name="Ozersky P."/>
            <person name="Wilson R.K."/>
            <person name="Sternberg P.W."/>
            <person name="Gasser R.B."/>
            <person name="Mitreva M."/>
        </authorList>
    </citation>
    <scope>NUCLEOTIDE SEQUENCE [LARGE SCALE GENOMIC DNA]</scope>
    <source>
        <strain evidence="3">HannoverDv2000</strain>
    </source>
</reference>
<reference evidence="2 3" key="1">
    <citation type="submission" date="2013-11" db="EMBL/GenBank/DDBJ databases">
        <title>Draft genome of the bovine lungworm Dictyocaulus viviparus.</title>
        <authorList>
            <person name="Mitreva M."/>
        </authorList>
    </citation>
    <scope>NUCLEOTIDE SEQUENCE [LARGE SCALE GENOMIC DNA]</scope>
    <source>
        <strain evidence="2 3">HannoverDv2000</strain>
    </source>
</reference>
<feature type="region of interest" description="Disordered" evidence="1">
    <location>
        <begin position="1"/>
        <end position="33"/>
    </location>
</feature>
<keyword evidence="3" id="KW-1185">Reference proteome</keyword>
<gene>
    <name evidence="2" type="ORF">DICVIV_14316</name>
</gene>
<protein>
    <submittedName>
        <fullName evidence="2">Uncharacterized protein</fullName>
    </submittedName>
</protein>
<organism evidence="2 3">
    <name type="scientific">Dictyocaulus viviparus</name>
    <name type="common">Bovine lungworm</name>
    <dbReference type="NCBI Taxonomy" id="29172"/>
    <lineage>
        <taxon>Eukaryota</taxon>
        <taxon>Metazoa</taxon>
        <taxon>Ecdysozoa</taxon>
        <taxon>Nematoda</taxon>
        <taxon>Chromadorea</taxon>
        <taxon>Rhabditida</taxon>
        <taxon>Rhabditina</taxon>
        <taxon>Rhabditomorpha</taxon>
        <taxon>Strongyloidea</taxon>
        <taxon>Metastrongylidae</taxon>
        <taxon>Dictyocaulus</taxon>
    </lineage>
</organism>
<dbReference type="AlphaFoldDB" id="A0A0D8X5J4"/>